<accession>A0A4Y8LVB7</accession>
<evidence type="ECO:0000313" key="11">
    <source>
        <dbReference type="Proteomes" id="UP000297900"/>
    </source>
</evidence>
<dbReference type="GO" id="GO:0032993">
    <property type="term" value="C:protein-DNA complex"/>
    <property type="evidence" value="ECO:0007669"/>
    <property type="project" value="TreeGrafter"/>
</dbReference>
<keyword evidence="2" id="KW-0902">Two-component regulatory system</keyword>
<evidence type="ECO:0000256" key="5">
    <source>
        <dbReference type="ARBA" id="ARBA00023163"/>
    </source>
</evidence>
<dbReference type="FunFam" id="3.40.50.2300:FF:000001">
    <property type="entry name" value="DNA-binding response regulator PhoB"/>
    <property type="match status" value="1"/>
</dbReference>
<dbReference type="Gene3D" id="3.40.50.2300">
    <property type="match status" value="1"/>
</dbReference>
<protein>
    <submittedName>
        <fullName evidence="10">Response regulator transcription factor</fullName>
    </submittedName>
</protein>
<keyword evidence="5" id="KW-0804">Transcription</keyword>
<comment type="caution">
    <text evidence="10">The sequence shown here is derived from an EMBL/GenBank/DDBJ whole genome shotgun (WGS) entry which is preliminary data.</text>
</comment>
<feature type="modified residue" description="4-aspartylphosphate" evidence="6">
    <location>
        <position position="58"/>
    </location>
</feature>
<dbReference type="InterPro" id="IPR036388">
    <property type="entry name" value="WH-like_DNA-bd_sf"/>
</dbReference>
<evidence type="ECO:0000256" key="3">
    <source>
        <dbReference type="ARBA" id="ARBA00023015"/>
    </source>
</evidence>
<dbReference type="InterPro" id="IPR001789">
    <property type="entry name" value="Sig_transdc_resp-reg_receiver"/>
</dbReference>
<dbReference type="InterPro" id="IPR001867">
    <property type="entry name" value="OmpR/PhoB-type_DNA-bd"/>
</dbReference>
<dbReference type="Pfam" id="PF00072">
    <property type="entry name" value="Response_reg"/>
    <property type="match status" value="1"/>
</dbReference>
<dbReference type="OrthoDB" id="9790442at2"/>
<sequence length="237" mass="27150">MGAAIIKKRILIVDDDPSIVKITKLYLTKNGYDVEEAYDGRTALDKLRSESYELAVLDLMLPKIDGWAVCRQLRESNDQTPIIMLTARGEVHERIEGLRMGADDYLVKPFDPNELLARIDSVIRRSARVPAIAKENHLDERIIGNLALRMESYTVLVNSEQISLARREFELLAFLIERPGKVFSREDLISQIWGWDFNGEDRVVDLYIQRIRRKLGTGDGWNLTTVWGVGYKFEVAP</sequence>
<dbReference type="SMART" id="SM00448">
    <property type="entry name" value="REC"/>
    <property type="match status" value="1"/>
</dbReference>
<dbReference type="Pfam" id="PF00486">
    <property type="entry name" value="Trans_reg_C"/>
    <property type="match status" value="1"/>
</dbReference>
<dbReference type="CDD" id="cd17574">
    <property type="entry name" value="REC_OmpR"/>
    <property type="match status" value="1"/>
</dbReference>
<dbReference type="SUPFAM" id="SSF46894">
    <property type="entry name" value="C-terminal effector domain of the bipartite response regulators"/>
    <property type="match status" value="1"/>
</dbReference>
<evidence type="ECO:0000259" key="9">
    <source>
        <dbReference type="PROSITE" id="PS51755"/>
    </source>
</evidence>
<dbReference type="InterPro" id="IPR011006">
    <property type="entry name" value="CheY-like_superfamily"/>
</dbReference>
<dbReference type="Gene3D" id="6.10.250.690">
    <property type="match status" value="1"/>
</dbReference>
<name>A0A4Y8LVB7_9BACL</name>
<evidence type="ECO:0000256" key="7">
    <source>
        <dbReference type="PROSITE-ProRule" id="PRU01091"/>
    </source>
</evidence>
<dbReference type="RefSeq" id="WP_135153635.1">
    <property type="nucleotide sequence ID" value="NZ_SOMN01000031.1"/>
</dbReference>
<proteinExistence type="predicted"/>
<evidence type="ECO:0000259" key="8">
    <source>
        <dbReference type="PROSITE" id="PS50110"/>
    </source>
</evidence>
<keyword evidence="4 7" id="KW-0238">DNA-binding</keyword>
<dbReference type="GO" id="GO:0006355">
    <property type="term" value="P:regulation of DNA-templated transcription"/>
    <property type="evidence" value="ECO:0007669"/>
    <property type="project" value="InterPro"/>
</dbReference>
<organism evidence="10 11">
    <name type="scientific">Cohnella luojiensis</name>
    <dbReference type="NCBI Taxonomy" id="652876"/>
    <lineage>
        <taxon>Bacteria</taxon>
        <taxon>Bacillati</taxon>
        <taxon>Bacillota</taxon>
        <taxon>Bacilli</taxon>
        <taxon>Bacillales</taxon>
        <taxon>Paenibacillaceae</taxon>
        <taxon>Cohnella</taxon>
    </lineage>
</organism>
<dbReference type="PANTHER" id="PTHR48111:SF1">
    <property type="entry name" value="TWO-COMPONENT RESPONSE REGULATOR ORR33"/>
    <property type="match status" value="1"/>
</dbReference>
<evidence type="ECO:0000256" key="6">
    <source>
        <dbReference type="PROSITE-ProRule" id="PRU00169"/>
    </source>
</evidence>
<dbReference type="GO" id="GO:0000156">
    <property type="term" value="F:phosphorelay response regulator activity"/>
    <property type="evidence" value="ECO:0007669"/>
    <property type="project" value="TreeGrafter"/>
</dbReference>
<dbReference type="PANTHER" id="PTHR48111">
    <property type="entry name" value="REGULATOR OF RPOS"/>
    <property type="match status" value="1"/>
</dbReference>
<evidence type="ECO:0000256" key="4">
    <source>
        <dbReference type="ARBA" id="ARBA00023125"/>
    </source>
</evidence>
<dbReference type="CDD" id="cd00383">
    <property type="entry name" value="trans_reg_C"/>
    <property type="match status" value="1"/>
</dbReference>
<keyword evidence="3" id="KW-0805">Transcription regulation</keyword>
<reference evidence="10 11" key="1">
    <citation type="submission" date="2019-03" db="EMBL/GenBank/DDBJ databases">
        <title>Cohnella endophytica sp. nov., a novel endophytic bacterium isolated from bark of Sonneratia apetala.</title>
        <authorList>
            <person name="Tuo L."/>
        </authorList>
    </citation>
    <scope>NUCLEOTIDE SEQUENCE [LARGE SCALE GENOMIC DNA]</scope>
    <source>
        <strain evidence="10 11">CCTCC AB 208254</strain>
    </source>
</reference>
<dbReference type="PROSITE" id="PS50110">
    <property type="entry name" value="RESPONSE_REGULATORY"/>
    <property type="match status" value="1"/>
</dbReference>
<dbReference type="AlphaFoldDB" id="A0A4Y8LVB7"/>
<keyword evidence="1 6" id="KW-0597">Phosphoprotein</keyword>
<feature type="domain" description="OmpR/PhoB-type" evidence="9">
    <location>
        <begin position="138"/>
        <end position="235"/>
    </location>
</feature>
<evidence type="ECO:0000313" key="10">
    <source>
        <dbReference type="EMBL" id="TFE23735.1"/>
    </source>
</evidence>
<feature type="domain" description="Response regulatory" evidence="8">
    <location>
        <begin position="9"/>
        <end position="123"/>
    </location>
</feature>
<evidence type="ECO:0000256" key="2">
    <source>
        <dbReference type="ARBA" id="ARBA00023012"/>
    </source>
</evidence>
<dbReference type="SMART" id="SM00862">
    <property type="entry name" value="Trans_reg_C"/>
    <property type="match status" value="1"/>
</dbReference>
<dbReference type="Proteomes" id="UP000297900">
    <property type="component" value="Unassembled WGS sequence"/>
</dbReference>
<dbReference type="PROSITE" id="PS51755">
    <property type="entry name" value="OMPR_PHOB"/>
    <property type="match status" value="1"/>
</dbReference>
<gene>
    <name evidence="10" type="ORF">E2980_18035</name>
</gene>
<dbReference type="SUPFAM" id="SSF52172">
    <property type="entry name" value="CheY-like"/>
    <property type="match status" value="1"/>
</dbReference>
<dbReference type="Gene3D" id="1.10.10.10">
    <property type="entry name" value="Winged helix-like DNA-binding domain superfamily/Winged helix DNA-binding domain"/>
    <property type="match status" value="1"/>
</dbReference>
<dbReference type="GO" id="GO:0005829">
    <property type="term" value="C:cytosol"/>
    <property type="evidence" value="ECO:0007669"/>
    <property type="project" value="TreeGrafter"/>
</dbReference>
<evidence type="ECO:0000256" key="1">
    <source>
        <dbReference type="ARBA" id="ARBA00022553"/>
    </source>
</evidence>
<dbReference type="InterPro" id="IPR016032">
    <property type="entry name" value="Sig_transdc_resp-reg_C-effctor"/>
</dbReference>
<keyword evidence="11" id="KW-1185">Reference proteome</keyword>
<dbReference type="InterPro" id="IPR039420">
    <property type="entry name" value="WalR-like"/>
</dbReference>
<dbReference type="GO" id="GO:0000976">
    <property type="term" value="F:transcription cis-regulatory region binding"/>
    <property type="evidence" value="ECO:0007669"/>
    <property type="project" value="TreeGrafter"/>
</dbReference>
<dbReference type="EMBL" id="SOMN01000031">
    <property type="protein sequence ID" value="TFE23735.1"/>
    <property type="molecule type" value="Genomic_DNA"/>
</dbReference>
<feature type="DNA-binding region" description="OmpR/PhoB-type" evidence="7">
    <location>
        <begin position="138"/>
        <end position="235"/>
    </location>
</feature>